<reference evidence="1" key="1">
    <citation type="journal article" date="2014" name="Int. J. Syst. Evol. Microbiol.">
        <title>Complete genome sequence of Corynebacterium casei LMG S-19264T (=DSM 44701T), isolated from a smear-ripened cheese.</title>
        <authorList>
            <consortium name="US DOE Joint Genome Institute (JGI-PGF)"/>
            <person name="Walter F."/>
            <person name="Albersmeier A."/>
            <person name="Kalinowski J."/>
            <person name="Ruckert C."/>
        </authorList>
    </citation>
    <scope>NUCLEOTIDE SEQUENCE</scope>
    <source>
        <strain evidence="1">VKM Ac-1321</strain>
    </source>
</reference>
<dbReference type="EMBL" id="BSFP01000002">
    <property type="protein sequence ID" value="GLK98986.1"/>
    <property type="molecule type" value="Genomic_DNA"/>
</dbReference>
<comment type="caution">
    <text evidence="1">The sequence shown here is derived from an EMBL/GenBank/DDBJ whole genome shotgun (WGS) entry which is preliminary data.</text>
</comment>
<dbReference type="AlphaFoldDB" id="A0A9W6KDQ6"/>
<organism evidence="1 2">
    <name type="scientific">Dactylosporangium matsuzakiense</name>
    <dbReference type="NCBI Taxonomy" id="53360"/>
    <lineage>
        <taxon>Bacteria</taxon>
        <taxon>Bacillati</taxon>
        <taxon>Actinomycetota</taxon>
        <taxon>Actinomycetes</taxon>
        <taxon>Micromonosporales</taxon>
        <taxon>Micromonosporaceae</taxon>
        <taxon>Dactylosporangium</taxon>
    </lineage>
</organism>
<keyword evidence="2" id="KW-1185">Reference proteome</keyword>
<accession>A0A9W6KDQ6</accession>
<proteinExistence type="predicted"/>
<dbReference type="Proteomes" id="UP001143480">
    <property type="component" value="Unassembled WGS sequence"/>
</dbReference>
<dbReference type="InterPro" id="IPR036249">
    <property type="entry name" value="Thioredoxin-like_sf"/>
</dbReference>
<evidence type="ECO:0000313" key="1">
    <source>
        <dbReference type="EMBL" id="GLK98986.1"/>
    </source>
</evidence>
<protein>
    <submittedName>
        <fullName evidence="1">Uncharacterized protein</fullName>
    </submittedName>
</protein>
<name>A0A9W6KDQ6_9ACTN</name>
<evidence type="ECO:0000313" key="2">
    <source>
        <dbReference type="Proteomes" id="UP001143480"/>
    </source>
</evidence>
<sequence>MMVTELPIWGVAVDIDRLRGDGKGLVLYFVRAANCPICMRHVKTLAGERLRERGVAVAVVVPGGAAEVERVRRVAGDLRVVSSDGVAEHRAAGLDRTLIMQHSGTLLFDGHGQEVYRLTATMPQGSFNAAALSKAIDRL</sequence>
<reference evidence="1" key="2">
    <citation type="submission" date="2023-01" db="EMBL/GenBank/DDBJ databases">
        <authorList>
            <person name="Sun Q."/>
            <person name="Evtushenko L."/>
        </authorList>
    </citation>
    <scope>NUCLEOTIDE SEQUENCE</scope>
    <source>
        <strain evidence="1">VKM Ac-1321</strain>
    </source>
</reference>
<gene>
    <name evidence="1" type="ORF">GCM10017581_007270</name>
</gene>
<dbReference type="Gene3D" id="3.40.30.10">
    <property type="entry name" value="Glutaredoxin"/>
    <property type="match status" value="1"/>
</dbReference>
<dbReference type="SUPFAM" id="SSF52833">
    <property type="entry name" value="Thioredoxin-like"/>
    <property type="match status" value="1"/>
</dbReference>